<organism evidence="2 3">
    <name type="scientific">Actinocatenispora sera</name>
    <dbReference type="NCBI Taxonomy" id="390989"/>
    <lineage>
        <taxon>Bacteria</taxon>
        <taxon>Bacillati</taxon>
        <taxon>Actinomycetota</taxon>
        <taxon>Actinomycetes</taxon>
        <taxon>Micromonosporales</taxon>
        <taxon>Micromonosporaceae</taxon>
        <taxon>Actinocatenispora</taxon>
    </lineage>
</organism>
<feature type="transmembrane region" description="Helical" evidence="1">
    <location>
        <begin position="53"/>
        <end position="73"/>
    </location>
</feature>
<dbReference type="EMBL" id="AP023354">
    <property type="protein sequence ID" value="BCJ26222.1"/>
    <property type="molecule type" value="Genomic_DNA"/>
</dbReference>
<evidence type="ECO:0000313" key="3">
    <source>
        <dbReference type="Proteomes" id="UP000680750"/>
    </source>
</evidence>
<sequence>MDTERALHRVGRAWHGVLAVLIGAALVAQVVLVCTGGDGDPGVSVAARLVRTFSFFTIQSNILVLADCAVRAVRPAADGRLRRVLRLDALLGITVTGLVFALVLAGDSHPTGLAWWLNLMFHYAAPPIAVVGWLLFGPRRRIDLASLGCALVWPLLWIGYTLAHGAASGWYPYPFLNVTDLGYAATVRNLAFVVLLGLVLLGAFAGLDRLLARSRWTGGAAAVPPGPVVPEPRAARD</sequence>
<protein>
    <recommendedName>
        <fullName evidence="4">F420-dependent oxidoreductase</fullName>
    </recommendedName>
</protein>
<gene>
    <name evidence="2" type="ORF">Asera_03300</name>
</gene>
<feature type="transmembrane region" description="Helical" evidence="1">
    <location>
        <begin position="85"/>
        <end position="103"/>
    </location>
</feature>
<keyword evidence="3" id="KW-1185">Reference proteome</keyword>
<dbReference type="Proteomes" id="UP000680750">
    <property type="component" value="Chromosome"/>
</dbReference>
<reference evidence="2" key="1">
    <citation type="submission" date="2020-08" db="EMBL/GenBank/DDBJ databases">
        <title>Whole genome shotgun sequence of Actinocatenispora sera NBRC 101916.</title>
        <authorList>
            <person name="Komaki H."/>
            <person name="Tamura T."/>
        </authorList>
    </citation>
    <scope>NUCLEOTIDE SEQUENCE</scope>
    <source>
        <strain evidence="2">NBRC 101916</strain>
    </source>
</reference>
<keyword evidence="1" id="KW-1133">Transmembrane helix</keyword>
<dbReference type="AlphaFoldDB" id="A0A810KUS6"/>
<proteinExistence type="predicted"/>
<keyword evidence="1" id="KW-0472">Membrane</keyword>
<feature type="transmembrane region" description="Helical" evidence="1">
    <location>
        <begin position="183"/>
        <end position="207"/>
    </location>
</feature>
<name>A0A810KUS6_9ACTN</name>
<feature type="transmembrane region" description="Helical" evidence="1">
    <location>
        <begin position="12"/>
        <end position="33"/>
    </location>
</feature>
<evidence type="ECO:0000313" key="2">
    <source>
        <dbReference type="EMBL" id="BCJ26222.1"/>
    </source>
</evidence>
<dbReference type="KEGG" id="aser:Asera_03300"/>
<accession>A0A810KUS6</accession>
<evidence type="ECO:0000256" key="1">
    <source>
        <dbReference type="SAM" id="Phobius"/>
    </source>
</evidence>
<feature type="transmembrane region" description="Helical" evidence="1">
    <location>
        <begin position="144"/>
        <end position="163"/>
    </location>
</feature>
<keyword evidence="1" id="KW-0812">Transmembrane</keyword>
<evidence type="ECO:0008006" key="4">
    <source>
        <dbReference type="Google" id="ProtNLM"/>
    </source>
</evidence>
<dbReference type="RefSeq" id="WP_030449892.1">
    <property type="nucleotide sequence ID" value="NZ_AP023354.1"/>
</dbReference>
<dbReference type="NCBIfam" id="NF038065">
    <property type="entry name" value="Pr6Pr"/>
    <property type="match status" value="1"/>
</dbReference>
<feature type="transmembrane region" description="Helical" evidence="1">
    <location>
        <begin position="115"/>
        <end position="137"/>
    </location>
</feature>
<dbReference type="InterPro" id="IPR049713">
    <property type="entry name" value="Pr6Pr-like"/>
</dbReference>